<feature type="domain" description="N-acetyltransferase" evidence="1">
    <location>
        <begin position="4"/>
        <end position="161"/>
    </location>
</feature>
<organism evidence="2 3">
    <name type="scientific">Nocardioides aestuarii</name>
    <dbReference type="NCBI Taxonomy" id="252231"/>
    <lineage>
        <taxon>Bacteria</taxon>
        <taxon>Bacillati</taxon>
        <taxon>Actinomycetota</taxon>
        <taxon>Actinomycetes</taxon>
        <taxon>Propionibacteriales</taxon>
        <taxon>Nocardioidaceae</taxon>
        <taxon>Nocardioides</taxon>
    </lineage>
</organism>
<dbReference type="GO" id="GO:0016746">
    <property type="term" value="F:acyltransferase activity"/>
    <property type="evidence" value="ECO:0007669"/>
    <property type="project" value="UniProtKB-KW"/>
</dbReference>
<dbReference type="Gene3D" id="3.40.630.30">
    <property type="match status" value="1"/>
</dbReference>
<protein>
    <submittedName>
        <fullName evidence="2">GNAT family N-acetyltransferase</fullName>
        <ecNumber evidence="2">2.3.1.-</ecNumber>
    </submittedName>
</protein>
<evidence type="ECO:0000259" key="1">
    <source>
        <dbReference type="PROSITE" id="PS51186"/>
    </source>
</evidence>
<dbReference type="EC" id="2.3.1.-" evidence="2"/>
<comment type="caution">
    <text evidence="2">The sequence shown here is derived from an EMBL/GenBank/DDBJ whole genome shotgun (WGS) entry which is preliminary data.</text>
</comment>
<dbReference type="InterPro" id="IPR016890">
    <property type="entry name" value="UCP028520"/>
</dbReference>
<dbReference type="SUPFAM" id="SSF55729">
    <property type="entry name" value="Acyl-CoA N-acyltransferases (Nat)"/>
    <property type="match status" value="1"/>
</dbReference>
<gene>
    <name evidence="2" type="ORF">ACFSDE_05360</name>
</gene>
<dbReference type="CDD" id="cd04301">
    <property type="entry name" value="NAT_SF"/>
    <property type="match status" value="1"/>
</dbReference>
<accession>A0ABW4TJS5</accession>
<keyword evidence="2" id="KW-0012">Acyltransferase</keyword>
<dbReference type="PIRSF" id="PIRSF028520">
    <property type="entry name" value="UCP028520"/>
    <property type="match status" value="1"/>
</dbReference>
<dbReference type="PROSITE" id="PS51186">
    <property type="entry name" value="GNAT"/>
    <property type="match status" value="1"/>
</dbReference>
<sequence length="161" mass="17841">MSDSVLRPLGPGDVDDVVALNDRFVHLTAPMPHERVREMAETGTVEVIVHGGRFAGFVITAMSGSGFASENFDWFAGHYDDYCYLDRIIVHEDVRRAGLGRRVYDEIEARAARAVPVLTLEVNIDPPNEPSLAFHAGRGFEQVGERFITDHTVGMMAKRLA</sequence>
<reference evidence="3" key="1">
    <citation type="journal article" date="2019" name="Int. J. Syst. Evol. Microbiol.">
        <title>The Global Catalogue of Microorganisms (GCM) 10K type strain sequencing project: providing services to taxonomists for standard genome sequencing and annotation.</title>
        <authorList>
            <consortium name="The Broad Institute Genomics Platform"/>
            <consortium name="The Broad Institute Genome Sequencing Center for Infectious Disease"/>
            <person name="Wu L."/>
            <person name="Ma J."/>
        </authorList>
    </citation>
    <scope>NUCLEOTIDE SEQUENCE [LARGE SCALE GENOMIC DNA]</scope>
    <source>
        <strain evidence="3">CGMCC 1.12477</strain>
    </source>
</reference>
<dbReference type="RefSeq" id="WP_343916152.1">
    <property type="nucleotide sequence ID" value="NZ_BAAAJT010000002.1"/>
</dbReference>
<dbReference type="InterPro" id="IPR016181">
    <property type="entry name" value="Acyl_CoA_acyltransferase"/>
</dbReference>
<dbReference type="EMBL" id="JBHUGD010000003">
    <property type="protein sequence ID" value="MFD1946210.1"/>
    <property type="molecule type" value="Genomic_DNA"/>
</dbReference>
<dbReference type="Proteomes" id="UP001597351">
    <property type="component" value="Unassembled WGS sequence"/>
</dbReference>
<name>A0ABW4TJS5_9ACTN</name>
<dbReference type="Pfam" id="PF00583">
    <property type="entry name" value="Acetyltransf_1"/>
    <property type="match status" value="1"/>
</dbReference>
<keyword evidence="2" id="KW-0808">Transferase</keyword>
<dbReference type="InterPro" id="IPR000182">
    <property type="entry name" value="GNAT_dom"/>
</dbReference>
<proteinExistence type="predicted"/>
<evidence type="ECO:0000313" key="2">
    <source>
        <dbReference type="EMBL" id="MFD1946210.1"/>
    </source>
</evidence>
<evidence type="ECO:0000313" key="3">
    <source>
        <dbReference type="Proteomes" id="UP001597351"/>
    </source>
</evidence>
<keyword evidence="3" id="KW-1185">Reference proteome</keyword>